<feature type="signal peptide" evidence="4">
    <location>
        <begin position="1"/>
        <end position="21"/>
    </location>
</feature>
<evidence type="ECO:0000256" key="2">
    <source>
        <dbReference type="ARBA" id="ARBA00023136"/>
    </source>
</evidence>
<reference evidence="6" key="2">
    <citation type="journal article" date="2021" name="PeerJ">
        <title>Extensive microbial diversity within the chicken gut microbiome revealed by metagenomics and culture.</title>
        <authorList>
            <person name="Gilroy R."/>
            <person name="Ravi A."/>
            <person name="Getino M."/>
            <person name="Pursley I."/>
            <person name="Horton D.L."/>
            <person name="Alikhan N.F."/>
            <person name="Baker D."/>
            <person name="Gharbi K."/>
            <person name="Hall N."/>
            <person name="Watson M."/>
            <person name="Adriaenssens E.M."/>
            <person name="Foster-Nyarko E."/>
            <person name="Jarju S."/>
            <person name="Secka A."/>
            <person name="Antonio M."/>
            <person name="Oren A."/>
            <person name="Chaudhuri R.R."/>
            <person name="La Ragione R."/>
            <person name="Hildebrand F."/>
            <person name="Pallen M.J."/>
        </authorList>
    </citation>
    <scope>NUCLEOTIDE SEQUENCE</scope>
    <source>
        <strain evidence="6">6919</strain>
    </source>
</reference>
<accession>A0A9D9IRN1</accession>
<dbReference type="Gene3D" id="2.40.170.20">
    <property type="entry name" value="TonB-dependent receptor, beta-barrel domain"/>
    <property type="match status" value="1"/>
</dbReference>
<evidence type="ECO:0000313" key="6">
    <source>
        <dbReference type="EMBL" id="MBO8476621.1"/>
    </source>
</evidence>
<evidence type="ECO:0000256" key="1">
    <source>
        <dbReference type="ARBA" id="ARBA00004442"/>
    </source>
</evidence>
<reference evidence="6" key="1">
    <citation type="submission" date="2020-10" db="EMBL/GenBank/DDBJ databases">
        <authorList>
            <person name="Gilroy R."/>
        </authorList>
    </citation>
    <scope>NUCLEOTIDE SEQUENCE</scope>
    <source>
        <strain evidence="6">6919</strain>
    </source>
</reference>
<organism evidence="6 7">
    <name type="scientific">Candidatus Limisoma faecipullorum</name>
    <dbReference type="NCBI Taxonomy" id="2840854"/>
    <lineage>
        <taxon>Bacteria</taxon>
        <taxon>Pseudomonadati</taxon>
        <taxon>Bacteroidota</taxon>
        <taxon>Bacteroidia</taxon>
        <taxon>Bacteroidales</taxon>
        <taxon>Candidatus Limisoma</taxon>
    </lineage>
</organism>
<dbReference type="EMBL" id="JADIMC010000073">
    <property type="protein sequence ID" value="MBO8476621.1"/>
    <property type="molecule type" value="Genomic_DNA"/>
</dbReference>
<dbReference type="Gene3D" id="2.170.130.10">
    <property type="entry name" value="TonB-dependent receptor, plug domain"/>
    <property type="match status" value="1"/>
</dbReference>
<gene>
    <name evidence="6" type="ORF">IAB88_06475</name>
</gene>
<evidence type="ECO:0000259" key="5">
    <source>
        <dbReference type="Pfam" id="PF14905"/>
    </source>
</evidence>
<dbReference type="Pfam" id="PF13620">
    <property type="entry name" value="CarboxypepD_reg"/>
    <property type="match status" value="1"/>
</dbReference>
<protein>
    <submittedName>
        <fullName evidence="6">TonB-dependent receptor</fullName>
    </submittedName>
</protein>
<comment type="subcellular location">
    <subcellularLocation>
        <location evidence="1">Cell outer membrane</location>
    </subcellularLocation>
</comment>
<dbReference type="InterPro" id="IPR041700">
    <property type="entry name" value="OMP_b-brl_3"/>
</dbReference>
<dbReference type="Proteomes" id="UP000823598">
    <property type="component" value="Unassembled WGS sequence"/>
</dbReference>
<dbReference type="InterPro" id="IPR037066">
    <property type="entry name" value="Plug_dom_sf"/>
</dbReference>
<dbReference type="Pfam" id="PF14905">
    <property type="entry name" value="OMP_b-brl_3"/>
    <property type="match status" value="1"/>
</dbReference>
<comment type="caution">
    <text evidence="6">The sequence shown here is derived from an EMBL/GenBank/DDBJ whole genome shotgun (WGS) entry which is preliminary data.</text>
</comment>
<dbReference type="InterPro" id="IPR008969">
    <property type="entry name" value="CarboxyPept-like_regulatory"/>
</dbReference>
<dbReference type="SUPFAM" id="SSF49464">
    <property type="entry name" value="Carboxypeptidase regulatory domain-like"/>
    <property type="match status" value="1"/>
</dbReference>
<dbReference type="InterPro" id="IPR036942">
    <property type="entry name" value="Beta-barrel_TonB_sf"/>
</dbReference>
<keyword evidence="3" id="KW-0998">Cell outer membrane</keyword>
<evidence type="ECO:0000256" key="3">
    <source>
        <dbReference type="ARBA" id="ARBA00023237"/>
    </source>
</evidence>
<keyword evidence="2" id="KW-0472">Membrane</keyword>
<sequence>MKTKFLIAAAVAVAAYMSAAADTLKGKVSDGNGNPVEYATVVALADSVQRGGTVTDSIGRYTMELPKGTYEIKLTSVGYEPADTAVTVSGTTVVNPVMRMSGVVMQEVEVTASAIRREPDRFVMMVEDMPAAIGKDGTEILRDAPGVWIDDDKISINGRSNPKIYVNDRELKMDNDQLQAFLKSLKAEDVSKIEVIPLSGAEYSADSASGIIKITMKRNRADGVMGNVAARAGFGKNMATVAPSAALNVKKGKWSFNLNGQWSYNPKMVRDMEENNDYSNGTHYETNTEINADKFHFGNVMAGLFFDPDKRNSFGLEFSFSNFKNPSRTSTDAVFDRIGFSESIAGRYITHATNRNYDITFNYVNRLDTLGSTMKVIANYSRADNSQRMDNSQVTTVNAVSTDSISRSREHSIFDVVNLSYDFDKKFNQKWNLSAGAKYTMNRMDNDAFFEYEKNAAWLPETSRNYDYRYTENIYALYAKATGKFGKLSAVVGLRGEYTDASSRGDIVNQNYFDLFPNGYLTYSIDDAGANTLTFGYSRYISRPSFWALNPMRSQTSDYFYQSGNPELQPAYQNNFSLTAVYKYRYSMSLWVDMNVNPMMQSSVPDPQNPDNIIVSMVNADKVYNYGAAINLPFQFTKWWTLSVNPIYIRTGQRMQAGGDLEYSNMFFMPINSGFQLPKNFYFNVSYYYQGKIRQGNMQLGALGFLNASLKKTFANNRWTASVSANNILSSSMNLTFVSDQYTSVTKVDNPVSFNVSLTYNFNVGEMFRAKSIEKNADASRMQKESK</sequence>
<dbReference type="SUPFAM" id="SSF56935">
    <property type="entry name" value="Porins"/>
    <property type="match status" value="1"/>
</dbReference>
<dbReference type="AlphaFoldDB" id="A0A9D9IRN1"/>
<feature type="domain" description="Outer membrane protein beta-barrel" evidence="5">
    <location>
        <begin position="366"/>
        <end position="760"/>
    </location>
</feature>
<evidence type="ECO:0000313" key="7">
    <source>
        <dbReference type="Proteomes" id="UP000823598"/>
    </source>
</evidence>
<dbReference type="GO" id="GO:0009279">
    <property type="term" value="C:cell outer membrane"/>
    <property type="evidence" value="ECO:0007669"/>
    <property type="project" value="UniProtKB-SubCell"/>
</dbReference>
<proteinExistence type="predicted"/>
<dbReference type="Gene3D" id="2.60.40.1120">
    <property type="entry name" value="Carboxypeptidase-like, regulatory domain"/>
    <property type="match status" value="1"/>
</dbReference>
<feature type="chain" id="PRO_5038361850" evidence="4">
    <location>
        <begin position="22"/>
        <end position="787"/>
    </location>
</feature>
<keyword evidence="4" id="KW-0732">Signal</keyword>
<evidence type="ECO:0000256" key="4">
    <source>
        <dbReference type="SAM" id="SignalP"/>
    </source>
</evidence>
<name>A0A9D9IRN1_9BACT</name>
<keyword evidence="6" id="KW-0675">Receptor</keyword>